<dbReference type="EMBL" id="CP001739">
    <property type="protein sequence ID" value="ACZ09991.1"/>
    <property type="molecule type" value="Genomic_DNA"/>
</dbReference>
<evidence type="ECO:0008006" key="3">
    <source>
        <dbReference type="Google" id="ProtNLM"/>
    </source>
</evidence>
<name>D1APF7_SEBTE</name>
<dbReference type="Proteomes" id="UP000000845">
    <property type="component" value="Chromosome"/>
</dbReference>
<organism evidence="1 2">
    <name type="scientific">Sebaldella termitidis (strain ATCC 33386 / NCTC 11300)</name>
    <dbReference type="NCBI Taxonomy" id="526218"/>
    <lineage>
        <taxon>Bacteria</taxon>
        <taxon>Fusobacteriati</taxon>
        <taxon>Fusobacteriota</taxon>
        <taxon>Fusobacteriia</taxon>
        <taxon>Fusobacteriales</taxon>
        <taxon>Leptotrichiaceae</taxon>
        <taxon>Sebaldella</taxon>
    </lineage>
</organism>
<dbReference type="RefSeq" id="WP_012862573.1">
    <property type="nucleotide sequence ID" value="NC_013517.1"/>
</dbReference>
<keyword evidence="2" id="KW-1185">Reference proteome</keyword>
<proteinExistence type="predicted"/>
<evidence type="ECO:0000313" key="2">
    <source>
        <dbReference type="Proteomes" id="UP000000845"/>
    </source>
</evidence>
<dbReference type="HOGENOM" id="CLU_2791594_0_0_0"/>
<dbReference type="AlphaFoldDB" id="D1APF7"/>
<protein>
    <recommendedName>
        <fullName evidence="3">Transposase</fullName>
    </recommendedName>
</protein>
<reference evidence="2" key="1">
    <citation type="submission" date="2009-09" db="EMBL/GenBank/DDBJ databases">
        <title>The complete chromosome of Sebaldella termitidis ATCC 33386.</title>
        <authorList>
            <consortium name="US DOE Joint Genome Institute (JGI-PGF)"/>
            <person name="Lucas S."/>
            <person name="Copeland A."/>
            <person name="Lapidus A."/>
            <person name="Glavina del Rio T."/>
            <person name="Dalin E."/>
            <person name="Tice H."/>
            <person name="Bruce D."/>
            <person name="Goodwin L."/>
            <person name="Pitluck S."/>
            <person name="Kyrpides N."/>
            <person name="Mavromatis K."/>
            <person name="Ivanova N."/>
            <person name="Mikhailova N."/>
            <person name="Sims D."/>
            <person name="Meincke L."/>
            <person name="Brettin T."/>
            <person name="Detter J.C."/>
            <person name="Han C."/>
            <person name="Larimer F."/>
            <person name="Land M."/>
            <person name="Hauser L."/>
            <person name="Markowitz V."/>
            <person name="Cheng J.F."/>
            <person name="Hugenholtz P."/>
            <person name="Woyke T."/>
            <person name="Wu D."/>
            <person name="Eisen J.A."/>
        </authorList>
    </citation>
    <scope>NUCLEOTIDE SEQUENCE [LARGE SCALE GENOMIC DNA]</scope>
    <source>
        <strain evidence="2">ATCC 33386 / NCTC 11300</strain>
    </source>
</reference>
<dbReference type="KEGG" id="str:Sterm_3149"/>
<dbReference type="STRING" id="526218.Sterm_3149"/>
<sequence>MARKGRGLVSYPKNIALDEAQASIRAVRFAPGLTNSERTILLRDGIQRLRNENILLRDVKHLLDINER</sequence>
<reference evidence="1 2" key="2">
    <citation type="journal article" date="2010" name="Stand. Genomic Sci.">
        <title>Complete genome sequence of Sebaldella termitidis type strain (NCTC 11300).</title>
        <authorList>
            <person name="Harmon-Smith M."/>
            <person name="Celia L."/>
            <person name="Chertkov O."/>
            <person name="Lapidus A."/>
            <person name="Copeland A."/>
            <person name="Glavina Del Rio T."/>
            <person name="Nolan M."/>
            <person name="Lucas S."/>
            <person name="Tice H."/>
            <person name="Cheng J.F."/>
            <person name="Han C."/>
            <person name="Detter J.C."/>
            <person name="Bruce D."/>
            <person name="Goodwin L."/>
            <person name="Pitluck S."/>
            <person name="Pati A."/>
            <person name="Liolios K."/>
            <person name="Ivanova N."/>
            <person name="Mavromatis K."/>
            <person name="Mikhailova N."/>
            <person name="Chen A."/>
            <person name="Palaniappan K."/>
            <person name="Land M."/>
            <person name="Hauser L."/>
            <person name="Chang Y.J."/>
            <person name="Jeffries C.D."/>
            <person name="Brettin T."/>
            <person name="Goker M."/>
            <person name="Beck B."/>
            <person name="Bristow J."/>
            <person name="Eisen J.A."/>
            <person name="Markowitz V."/>
            <person name="Hugenholtz P."/>
            <person name="Kyrpides N.C."/>
            <person name="Klenk H.P."/>
            <person name="Chen F."/>
        </authorList>
    </citation>
    <scope>NUCLEOTIDE SEQUENCE [LARGE SCALE GENOMIC DNA]</scope>
    <source>
        <strain evidence="2">ATCC 33386 / NCTC 11300</strain>
    </source>
</reference>
<gene>
    <name evidence="1" type="ordered locus">Sterm_3149</name>
</gene>
<accession>D1APF7</accession>
<evidence type="ECO:0000313" key="1">
    <source>
        <dbReference type="EMBL" id="ACZ09991.1"/>
    </source>
</evidence>